<dbReference type="SMART" id="SM00028">
    <property type="entry name" value="TPR"/>
    <property type="match status" value="8"/>
</dbReference>
<proteinExistence type="predicted"/>
<dbReference type="Pfam" id="PF13432">
    <property type="entry name" value="TPR_16"/>
    <property type="match status" value="3"/>
</dbReference>
<reference evidence="5 6" key="1">
    <citation type="submission" date="2020-08" db="EMBL/GenBank/DDBJ databases">
        <title>Genomic Encyclopedia of Type Strains, Phase IV (KMG-IV): sequencing the most valuable type-strain genomes for metagenomic binning, comparative biology and taxonomic classification.</title>
        <authorList>
            <person name="Goeker M."/>
        </authorList>
    </citation>
    <scope>NUCLEOTIDE SEQUENCE [LARGE SCALE GENOMIC DNA]</scope>
    <source>
        <strain evidence="5 6">DSM 101064</strain>
    </source>
</reference>
<comment type="caution">
    <text evidence="5">The sequence shown here is derived from an EMBL/GenBank/DDBJ whole genome shotgun (WGS) entry which is preliminary data.</text>
</comment>
<dbReference type="RefSeq" id="WP_343042687.1">
    <property type="nucleotide sequence ID" value="NZ_JACIJM010000007.1"/>
</dbReference>
<accession>A0A7W9EYS2</accession>
<dbReference type="InterPro" id="IPR050498">
    <property type="entry name" value="Ycf3"/>
</dbReference>
<feature type="signal peptide" evidence="4">
    <location>
        <begin position="1"/>
        <end position="23"/>
    </location>
</feature>
<sequence>MFLQKQRGAIIIALMLNSTAATAQDSVPNAGAYLAARQAAQTSDFEYGVKYYTESLRTDPANGVLLENALTATMSLGRFDDAVALAKTIDDIGINRQHSNIVLAVNAAKTDNWANIFAALEMDRRVGPVVDGLSQGWAHMALGEFDKALVSFDEVTDTTGLQSFGTYHKALALASVGNYDEAVRIFDLAAETDGLRHNRRSAMAHAQILSQLDRRDDALALIDEVFGETLDPRLVDLRDRIESGAPTPYDIITNPTEGLAEVYLSVAEALRPDVPENYTLIYARAAEYLAPDNTEVLLQVASLLEDLERYGLANETYTRVSRDDPAYAVAEIGRAEALRKKGNFEGATEVLRAMTRTFPDMPAVYVSLGDTLRQSEQIQEANAAYSTALDLYPADDPARWFVHYIRAVTYHALDQWPEAEADFRAALSFRPDQPRVLNYLGYSLVERGEKLDEALGMIEKAVSIQPQNGAIVDSLGWVLFQLGDYETAVGHLEDAAALEAVDPVVNDHLGDCYWAVGRKVEARFQWNRALSFSDEDSEDAARIRRKLEIGLDAVLIEEGEEPIKVAHGVN</sequence>
<dbReference type="PANTHER" id="PTHR44858:SF1">
    <property type="entry name" value="UDP-N-ACETYLGLUCOSAMINE--PEPTIDE N-ACETYLGLUCOSAMINYLTRANSFERASE SPINDLY-RELATED"/>
    <property type="match status" value="1"/>
</dbReference>
<dbReference type="PANTHER" id="PTHR44858">
    <property type="entry name" value="TETRATRICOPEPTIDE REPEAT PROTEIN 6"/>
    <property type="match status" value="1"/>
</dbReference>
<feature type="repeat" description="TPR" evidence="3">
    <location>
        <begin position="362"/>
        <end position="395"/>
    </location>
</feature>
<evidence type="ECO:0000256" key="1">
    <source>
        <dbReference type="ARBA" id="ARBA00022737"/>
    </source>
</evidence>
<evidence type="ECO:0000313" key="6">
    <source>
        <dbReference type="Proteomes" id="UP000535415"/>
    </source>
</evidence>
<protein>
    <submittedName>
        <fullName evidence="5">Tetratricopeptide (TPR) repeat protein</fullName>
    </submittedName>
</protein>
<dbReference type="SUPFAM" id="SSF48452">
    <property type="entry name" value="TPR-like"/>
    <property type="match status" value="1"/>
</dbReference>
<keyword evidence="2 3" id="KW-0802">TPR repeat</keyword>
<evidence type="ECO:0000256" key="4">
    <source>
        <dbReference type="SAM" id="SignalP"/>
    </source>
</evidence>
<dbReference type="PROSITE" id="PS50005">
    <property type="entry name" value="TPR"/>
    <property type="match status" value="1"/>
</dbReference>
<name>A0A7W9EYS2_9RHOB</name>
<feature type="chain" id="PRO_5030888113" evidence="4">
    <location>
        <begin position="24"/>
        <end position="570"/>
    </location>
</feature>
<keyword evidence="1" id="KW-0677">Repeat</keyword>
<dbReference type="EMBL" id="JACIJM010000007">
    <property type="protein sequence ID" value="MBB5723052.1"/>
    <property type="molecule type" value="Genomic_DNA"/>
</dbReference>
<gene>
    <name evidence="5" type="ORF">FHS72_002688</name>
</gene>
<dbReference type="Proteomes" id="UP000535415">
    <property type="component" value="Unassembled WGS sequence"/>
</dbReference>
<evidence type="ECO:0000256" key="2">
    <source>
        <dbReference type="ARBA" id="ARBA00022803"/>
    </source>
</evidence>
<keyword evidence="4" id="KW-0732">Signal</keyword>
<dbReference type="Gene3D" id="1.25.40.10">
    <property type="entry name" value="Tetratricopeptide repeat domain"/>
    <property type="match status" value="2"/>
</dbReference>
<dbReference type="AlphaFoldDB" id="A0A7W9EYS2"/>
<dbReference type="InterPro" id="IPR011990">
    <property type="entry name" value="TPR-like_helical_dom_sf"/>
</dbReference>
<keyword evidence="6" id="KW-1185">Reference proteome</keyword>
<evidence type="ECO:0000313" key="5">
    <source>
        <dbReference type="EMBL" id="MBB5723052.1"/>
    </source>
</evidence>
<dbReference type="InterPro" id="IPR019734">
    <property type="entry name" value="TPR_rpt"/>
</dbReference>
<organism evidence="5 6">
    <name type="scientific">Yoonia ponticola</name>
    <dbReference type="NCBI Taxonomy" id="1524255"/>
    <lineage>
        <taxon>Bacteria</taxon>
        <taxon>Pseudomonadati</taxon>
        <taxon>Pseudomonadota</taxon>
        <taxon>Alphaproteobacteria</taxon>
        <taxon>Rhodobacterales</taxon>
        <taxon>Paracoccaceae</taxon>
        <taxon>Yoonia</taxon>
    </lineage>
</organism>
<evidence type="ECO:0000256" key="3">
    <source>
        <dbReference type="PROSITE-ProRule" id="PRU00339"/>
    </source>
</evidence>